<proteinExistence type="predicted"/>
<dbReference type="AlphaFoldDB" id="A0A9Q6LMQ5"/>
<accession>A0A9Q6LMQ5</accession>
<dbReference type="RefSeq" id="WP_016209841.1">
    <property type="nucleotide sequence ID" value="NZ_CP012413.1"/>
</dbReference>
<gene>
    <name evidence="1" type="ORF">Psal009_02015</name>
</gene>
<evidence type="ECO:0000313" key="1">
    <source>
        <dbReference type="EMBL" id="QGO06113.1"/>
    </source>
</evidence>
<dbReference type="Proteomes" id="UP000422232">
    <property type="component" value="Chromosome"/>
</dbReference>
<dbReference type="GeneID" id="66741372"/>
<name>A0A9Q6LMQ5_PISSA</name>
<keyword evidence="2" id="KW-1185">Reference proteome</keyword>
<sequence>MQKFMPCEEDDDFFGLSSNHHQLLQASFAFTESIQLNQPALFFDQKRAQKEALRAVLSCEGTIL</sequence>
<protein>
    <submittedName>
        <fullName evidence="1">Uncharacterized protein</fullName>
    </submittedName>
</protein>
<dbReference type="EMBL" id="CP038908">
    <property type="protein sequence ID" value="QGO06113.1"/>
    <property type="molecule type" value="Genomic_DNA"/>
</dbReference>
<evidence type="ECO:0000313" key="2">
    <source>
        <dbReference type="Proteomes" id="UP000422232"/>
    </source>
</evidence>
<reference evidence="1 2" key="1">
    <citation type="submission" date="2019-04" db="EMBL/GenBank/DDBJ databases">
        <title>Complete genome sequencing of Piscirickettsia salmonis strain Psal-009.</title>
        <authorList>
            <person name="Schober I."/>
            <person name="Bunk B."/>
            <person name="Sproer C."/>
            <person name="Carril G.P."/>
            <person name="Riedel T."/>
            <person name="Flores-Herrera P.A."/>
            <person name="Nourdin-Galindo G."/>
            <person name="Marshall S.H."/>
            <person name="Overmann J."/>
        </authorList>
    </citation>
    <scope>NUCLEOTIDE SEQUENCE [LARGE SCALE GENOMIC DNA]</scope>
    <source>
        <strain evidence="1 2">Psal-009</strain>
    </source>
</reference>
<organism evidence="1 2">
    <name type="scientific">Piscirickettsia salmonis</name>
    <dbReference type="NCBI Taxonomy" id="1238"/>
    <lineage>
        <taxon>Bacteria</taxon>
        <taxon>Pseudomonadati</taxon>
        <taxon>Pseudomonadota</taxon>
        <taxon>Gammaproteobacteria</taxon>
        <taxon>Thiotrichales</taxon>
        <taxon>Piscirickettsiaceae</taxon>
        <taxon>Piscirickettsia</taxon>
    </lineage>
</organism>